<name>A0A510JBL2_9FUSO</name>
<keyword evidence="3 5" id="KW-0418">Kinase</keyword>
<dbReference type="KEGG" id="lgo:JCM16774_1518"/>
<evidence type="ECO:0000256" key="2">
    <source>
        <dbReference type="ARBA" id="ARBA00022679"/>
    </source>
</evidence>
<sequence length="342" mass="38965">MSKMKSVLLLGEMLLRLSPENHKMIIQSGTNLLEMFYGGAELNVSIALANFGVKSGYITKVPDNSLGDKGIKYLKQYGVNTENIQIGGERIGIYFLENGYSVRPSCVTYDRKYSSFSEMEMTDEEIRKALSDYDVLFISGITLSISEKTFKLSKQFIKIAKELEKEIIFDCNYRSKLISLEEASKRYREIIDYADVLFAGYLDFINIFKIENPEYDGKEDYTEYYKKLYIKVYEKYNFKYIISSIRKSVSSNRNEYSGIITDGKETIKGREYHIEIQDRVGTGDAFTSGAIYGYLSGKDKEGIINFAIGSGALKHTIHGDVSEFGVEDILQIINSKCFDIAR</sequence>
<dbReference type="PANTHER" id="PTHR43320">
    <property type="entry name" value="SUGAR KINASE"/>
    <property type="match status" value="1"/>
</dbReference>
<proteinExistence type="inferred from homology"/>
<dbReference type="EMBL" id="AP019822">
    <property type="protein sequence ID" value="BBM36574.1"/>
    <property type="molecule type" value="Genomic_DNA"/>
</dbReference>
<dbReference type="AlphaFoldDB" id="A0A510JBL2"/>
<dbReference type="OrthoDB" id="9813569at2"/>
<dbReference type="InterPro" id="IPR052700">
    <property type="entry name" value="Carb_kinase_PfkB-like"/>
</dbReference>
<dbReference type="Pfam" id="PF00294">
    <property type="entry name" value="PfkB"/>
    <property type="match status" value="1"/>
</dbReference>
<accession>A0A510JBL2</accession>
<dbReference type="STRING" id="714315.GCA_000516535_01527"/>
<dbReference type="RefSeq" id="WP_051411766.1">
    <property type="nucleotide sequence ID" value="NZ_AP019822.1"/>
</dbReference>
<dbReference type="PANTHER" id="PTHR43320:SF2">
    <property type="entry name" value="2-DEHYDRO-3-DEOXYGLUCONOKINASE_2-DEHYDRO-3-DEOXYGALACTONOKINASE"/>
    <property type="match status" value="1"/>
</dbReference>
<evidence type="ECO:0000256" key="1">
    <source>
        <dbReference type="ARBA" id="ARBA00010688"/>
    </source>
</evidence>
<evidence type="ECO:0000313" key="6">
    <source>
        <dbReference type="Proteomes" id="UP000321606"/>
    </source>
</evidence>
<evidence type="ECO:0000313" key="5">
    <source>
        <dbReference type="EMBL" id="BBM36574.1"/>
    </source>
</evidence>
<feature type="domain" description="Carbohydrate kinase PfkB" evidence="4">
    <location>
        <begin position="5"/>
        <end position="319"/>
    </location>
</feature>
<reference evidence="5 6" key="1">
    <citation type="submission" date="2019-07" db="EMBL/GenBank/DDBJ databases">
        <title>Complete Genome Sequence of Leptotrichia goodfellowii Strain JCM 16774.</title>
        <authorList>
            <person name="Watanabe S."/>
            <person name="Cui L."/>
        </authorList>
    </citation>
    <scope>NUCLEOTIDE SEQUENCE [LARGE SCALE GENOMIC DNA]</scope>
    <source>
        <strain evidence="5 6">JCM16774</strain>
    </source>
</reference>
<dbReference type="CDD" id="cd01166">
    <property type="entry name" value="KdgK"/>
    <property type="match status" value="1"/>
</dbReference>
<gene>
    <name evidence="5" type="ORF">JCM16774_1518</name>
</gene>
<dbReference type="Gene3D" id="3.40.1190.20">
    <property type="match status" value="1"/>
</dbReference>
<dbReference type="InterPro" id="IPR029056">
    <property type="entry name" value="Ribokinase-like"/>
</dbReference>
<dbReference type="Proteomes" id="UP000321606">
    <property type="component" value="Chromosome"/>
</dbReference>
<protein>
    <submittedName>
        <fullName evidence="5">Kinase</fullName>
    </submittedName>
</protein>
<dbReference type="SUPFAM" id="SSF53613">
    <property type="entry name" value="Ribokinase-like"/>
    <property type="match status" value="1"/>
</dbReference>
<evidence type="ECO:0000259" key="4">
    <source>
        <dbReference type="Pfam" id="PF00294"/>
    </source>
</evidence>
<comment type="similarity">
    <text evidence="1">Belongs to the carbohydrate kinase PfkB family.</text>
</comment>
<dbReference type="InterPro" id="IPR011611">
    <property type="entry name" value="PfkB_dom"/>
</dbReference>
<keyword evidence="2" id="KW-0808">Transferase</keyword>
<organism evidence="5 6">
    <name type="scientific">Pseudoleptotrichia goodfellowii</name>
    <dbReference type="NCBI Taxonomy" id="157692"/>
    <lineage>
        <taxon>Bacteria</taxon>
        <taxon>Fusobacteriati</taxon>
        <taxon>Fusobacteriota</taxon>
        <taxon>Fusobacteriia</taxon>
        <taxon>Fusobacteriales</taxon>
        <taxon>Leptotrichiaceae</taxon>
        <taxon>Pseudoleptotrichia</taxon>
    </lineage>
</organism>
<evidence type="ECO:0000256" key="3">
    <source>
        <dbReference type="ARBA" id="ARBA00022777"/>
    </source>
</evidence>
<dbReference type="GO" id="GO:0016301">
    <property type="term" value="F:kinase activity"/>
    <property type="evidence" value="ECO:0007669"/>
    <property type="project" value="UniProtKB-KW"/>
</dbReference>